<reference evidence="2" key="1">
    <citation type="submission" date="2019-10" db="EMBL/GenBank/DDBJ databases">
        <authorList>
            <consortium name="DOE Joint Genome Institute"/>
            <person name="Kuo A."/>
            <person name="Miyauchi S."/>
            <person name="Kiss E."/>
            <person name="Drula E."/>
            <person name="Kohler A."/>
            <person name="Sanchez-Garcia M."/>
            <person name="Andreopoulos B."/>
            <person name="Barry K.W."/>
            <person name="Bonito G."/>
            <person name="Buee M."/>
            <person name="Carver A."/>
            <person name="Chen C."/>
            <person name="Cichocki N."/>
            <person name="Clum A."/>
            <person name="Culley D."/>
            <person name="Crous P.W."/>
            <person name="Fauchery L."/>
            <person name="Girlanda M."/>
            <person name="Hayes R."/>
            <person name="Keri Z."/>
            <person name="LaButti K."/>
            <person name="Lipzen A."/>
            <person name="Lombard V."/>
            <person name="Magnuson J."/>
            <person name="Maillard F."/>
            <person name="Morin E."/>
            <person name="Murat C."/>
            <person name="Nolan M."/>
            <person name="Ohm R."/>
            <person name="Pangilinan J."/>
            <person name="Pereira M."/>
            <person name="Perotto S."/>
            <person name="Peter M."/>
            <person name="Riley R."/>
            <person name="Sitrit Y."/>
            <person name="Stielow B."/>
            <person name="Szollosi G."/>
            <person name="Zifcakova L."/>
            <person name="Stursova M."/>
            <person name="Spatafora J.W."/>
            <person name="Tedersoo L."/>
            <person name="Vaario L.-M."/>
            <person name="Yamada A."/>
            <person name="Yan M."/>
            <person name="Wang P."/>
            <person name="Xu J."/>
            <person name="Bruns T."/>
            <person name="Baldrian P."/>
            <person name="Vilgalys R."/>
            <person name="Henrissat B."/>
            <person name="Grigoriev I.V."/>
            <person name="Hibbett D."/>
            <person name="Nagy L.G."/>
            <person name="Martin F.M."/>
        </authorList>
    </citation>
    <scope>NUCLEOTIDE SEQUENCE</scope>
    <source>
        <strain evidence="2">Prilba</strain>
    </source>
</reference>
<dbReference type="Proteomes" id="UP000759537">
    <property type="component" value="Unassembled WGS sequence"/>
</dbReference>
<comment type="caution">
    <text evidence="2">The sequence shown here is derived from an EMBL/GenBank/DDBJ whole genome shotgun (WGS) entry which is preliminary data.</text>
</comment>
<proteinExistence type="predicted"/>
<keyword evidence="1" id="KW-0472">Membrane</keyword>
<organism evidence="2 3">
    <name type="scientific">Russula ochroleuca</name>
    <dbReference type="NCBI Taxonomy" id="152965"/>
    <lineage>
        <taxon>Eukaryota</taxon>
        <taxon>Fungi</taxon>
        <taxon>Dikarya</taxon>
        <taxon>Basidiomycota</taxon>
        <taxon>Agaricomycotina</taxon>
        <taxon>Agaricomycetes</taxon>
        <taxon>Russulales</taxon>
        <taxon>Russulaceae</taxon>
        <taxon>Russula</taxon>
    </lineage>
</organism>
<protein>
    <submittedName>
        <fullName evidence="2">Uncharacterized protein</fullName>
    </submittedName>
</protein>
<feature type="transmembrane region" description="Helical" evidence="1">
    <location>
        <begin position="27"/>
        <end position="47"/>
    </location>
</feature>
<sequence length="124" mass="13492">MCLCNLFNEVPKLGKWLNFHTSRRPPAGVVITLVILAICAPTQRLVVVNLNKQNSNDLHTGVSLILLTSSPILGITGKILGLGSKDTYLVEIVSRHIYEDTVQDTATIFSYSLDPLAGTISNTK</sequence>
<gene>
    <name evidence="2" type="ORF">DFH94DRAFT_682824</name>
</gene>
<evidence type="ECO:0000256" key="1">
    <source>
        <dbReference type="SAM" id="Phobius"/>
    </source>
</evidence>
<name>A0A9P5T6N3_9AGAM</name>
<keyword evidence="1" id="KW-1133">Transmembrane helix</keyword>
<dbReference type="AlphaFoldDB" id="A0A9P5T6N3"/>
<accession>A0A9P5T6N3</accession>
<keyword evidence="3" id="KW-1185">Reference proteome</keyword>
<evidence type="ECO:0000313" key="3">
    <source>
        <dbReference type="Proteomes" id="UP000759537"/>
    </source>
</evidence>
<keyword evidence="1" id="KW-0812">Transmembrane</keyword>
<evidence type="ECO:0000313" key="2">
    <source>
        <dbReference type="EMBL" id="KAF8478365.1"/>
    </source>
</evidence>
<dbReference type="EMBL" id="WHVB01000011">
    <property type="protein sequence ID" value="KAF8478365.1"/>
    <property type="molecule type" value="Genomic_DNA"/>
</dbReference>
<reference evidence="2" key="2">
    <citation type="journal article" date="2020" name="Nat. Commun.">
        <title>Large-scale genome sequencing of mycorrhizal fungi provides insights into the early evolution of symbiotic traits.</title>
        <authorList>
            <person name="Miyauchi S."/>
            <person name="Kiss E."/>
            <person name="Kuo A."/>
            <person name="Drula E."/>
            <person name="Kohler A."/>
            <person name="Sanchez-Garcia M."/>
            <person name="Morin E."/>
            <person name="Andreopoulos B."/>
            <person name="Barry K.W."/>
            <person name="Bonito G."/>
            <person name="Buee M."/>
            <person name="Carver A."/>
            <person name="Chen C."/>
            <person name="Cichocki N."/>
            <person name="Clum A."/>
            <person name="Culley D."/>
            <person name="Crous P.W."/>
            <person name="Fauchery L."/>
            <person name="Girlanda M."/>
            <person name="Hayes R.D."/>
            <person name="Keri Z."/>
            <person name="LaButti K."/>
            <person name="Lipzen A."/>
            <person name="Lombard V."/>
            <person name="Magnuson J."/>
            <person name="Maillard F."/>
            <person name="Murat C."/>
            <person name="Nolan M."/>
            <person name="Ohm R.A."/>
            <person name="Pangilinan J."/>
            <person name="Pereira M.F."/>
            <person name="Perotto S."/>
            <person name="Peter M."/>
            <person name="Pfister S."/>
            <person name="Riley R."/>
            <person name="Sitrit Y."/>
            <person name="Stielow J.B."/>
            <person name="Szollosi G."/>
            <person name="Zifcakova L."/>
            <person name="Stursova M."/>
            <person name="Spatafora J.W."/>
            <person name="Tedersoo L."/>
            <person name="Vaario L.M."/>
            <person name="Yamada A."/>
            <person name="Yan M."/>
            <person name="Wang P."/>
            <person name="Xu J."/>
            <person name="Bruns T."/>
            <person name="Baldrian P."/>
            <person name="Vilgalys R."/>
            <person name="Dunand C."/>
            <person name="Henrissat B."/>
            <person name="Grigoriev I.V."/>
            <person name="Hibbett D."/>
            <person name="Nagy L.G."/>
            <person name="Martin F.M."/>
        </authorList>
    </citation>
    <scope>NUCLEOTIDE SEQUENCE</scope>
    <source>
        <strain evidence="2">Prilba</strain>
    </source>
</reference>